<name>A0A431WDT6_9GAMM</name>
<organism evidence="1 2">
    <name type="scientific">Shewanella atlantica</name>
    <dbReference type="NCBI Taxonomy" id="271099"/>
    <lineage>
        <taxon>Bacteria</taxon>
        <taxon>Pseudomonadati</taxon>
        <taxon>Pseudomonadota</taxon>
        <taxon>Gammaproteobacteria</taxon>
        <taxon>Alteromonadales</taxon>
        <taxon>Shewanellaceae</taxon>
        <taxon>Shewanella</taxon>
    </lineage>
</organism>
<proteinExistence type="predicted"/>
<evidence type="ECO:0000313" key="2">
    <source>
        <dbReference type="Proteomes" id="UP000282060"/>
    </source>
</evidence>
<protein>
    <submittedName>
        <fullName evidence="1">Uncharacterized protein</fullName>
    </submittedName>
</protein>
<keyword evidence="2" id="KW-1185">Reference proteome</keyword>
<comment type="caution">
    <text evidence="1">The sequence shown here is derived from an EMBL/GenBank/DDBJ whole genome shotgun (WGS) entry which is preliminary data.</text>
</comment>
<sequence>MSDIFACDIINPVSVLKQYQFIEPVYHSDGMGHVQEQILVSDQPCSLEGLLERIEEQGDWDSCLVMFEDQPKIWLLSFSDKLENIADYHTKCNMKILSLLTERSDIIALLQDADRWFWDDSNRKMITPLLKEIEELLDHQYSDDLEKEIDVSILTRIKINLEKLYKPYIG</sequence>
<accession>A0A431WDT6</accession>
<dbReference type="AlphaFoldDB" id="A0A431WDT6"/>
<gene>
    <name evidence="1" type="ORF">EKG39_07145</name>
</gene>
<dbReference type="Proteomes" id="UP000282060">
    <property type="component" value="Unassembled WGS sequence"/>
</dbReference>
<dbReference type="EMBL" id="RXNV01000002">
    <property type="protein sequence ID" value="RTR33495.1"/>
    <property type="molecule type" value="Genomic_DNA"/>
</dbReference>
<dbReference type="OrthoDB" id="5812735at2"/>
<evidence type="ECO:0000313" key="1">
    <source>
        <dbReference type="EMBL" id="RTR33495.1"/>
    </source>
</evidence>
<reference evidence="1 2" key="1">
    <citation type="submission" date="2018-12" db="EMBL/GenBank/DDBJ databases">
        <authorList>
            <person name="Yu L."/>
        </authorList>
    </citation>
    <scope>NUCLEOTIDE SEQUENCE [LARGE SCALE GENOMIC DNA]</scope>
    <source>
        <strain evidence="1 2">HAW-EB5</strain>
    </source>
</reference>
<dbReference type="RefSeq" id="WP_126505049.1">
    <property type="nucleotide sequence ID" value="NZ_RXNV01000002.1"/>
</dbReference>